<evidence type="ECO:0000313" key="3">
    <source>
        <dbReference type="Proteomes" id="UP001153050"/>
    </source>
</evidence>
<comment type="caution">
    <text evidence="2">The sequence shown here is derived from an EMBL/GenBank/DDBJ whole genome shotgun (WGS) entry which is preliminary data.</text>
</comment>
<feature type="region of interest" description="Disordered" evidence="1">
    <location>
        <begin position="53"/>
        <end position="77"/>
    </location>
</feature>
<dbReference type="RefSeq" id="WP_254016392.1">
    <property type="nucleotide sequence ID" value="NZ_CAKXZT010000002.1"/>
</dbReference>
<gene>
    <name evidence="2" type="ORF">MES5069_100026</name>
</gene>
<organism evidence="2 3">
    <name type="scientific">Mesorhizobium escarrei</name>
    <dbReference type="NCBI Taxonomy" id="666018"/>
    <lineage>
        <taxon>Bacteria</taxon>
        <taxon>Pseudomonadati</taxon>
        <taxon>Pseudomonadota</taxon>
        <taxon>Alphaproteobacteria</taxon>
        <taxon>Hyphomicrobiales</taxon>
        <taxon>Phyllobacteriaceae</taxon>
        <taxon>Mesorhizobium</taxon>
    </lineage>
</organism>
<evidence type="ECO:0000256" key="1">
    <source>
        <dbReference type="SAM" id="MobiDB-lite"/>
    </source>
</evidence>
<protein>
    <submittedName>
        <fullName evidence="2">Uncharacterized protein</fullName>
    </submittedName>
</protein>
<sequence length="77" mass="8521">MTSLAGNRMKMNGFPAIYNIEADPREEVNVVGTAAWVIGPYLRIIGDYQKTLAHTQAQRQNEGRGEEQGATSSQLIR</sequence>
<name>A0ABM9DF37_9HYPH</name>
<dbReference type="Proteomes" id="UP001153050">
    <property type="component" value="Unassembled WGS sequence"/>
</dbReference>
<evidence type="ECO:0000313" key="2">
    <source>
        <dbReference type="EMBL" id="CAH2395163.1"/>
    </source>
</evidence>
<reference evidence="2 3" key="1">
    <citation type="submission" date="2022-03" db="EMBL/GenBank/DDBJ databases">
        <authorList>
            <person name="Brunel B."/>
        </authorList>
    </citation>
    <scope>NUCLEOTIDE SEQUENCE [LARGE SCALE GENOMIC DNA]</scope>
    <source>
        <strain evidence="2">STM5069sample</strain>
    </source>
</reference>
<dbReference type="EMBL" id="CAKXZT010000002">
    <property type="protein sequence ID" value="CAH2395163.1"/>
    <property type="molecule type" value="Genomic_DNA"/>
</dbReference>
<proteinExistence type="predicted"/>
<accession>A0ABM9DF37</accession>
<keyword evidence="3" id="KW-1185">Reference proteome</keyword>